<proteinExistence type="predicted"/>
<evidence type="ECO:0000259" key="1">
    <source>
        <dbReference type="Pfam" id="PF16227"/>
    </source>
</evidence>
<reference evidence="2 3" key="1">
    <citation type="submission" date="2019-02" db="EMBL/GenBank/DDBJ databases">
        <authorList>
            <person name="Li Y."/>
        </authorList>
    </citation>
    <scope>NUCLEOTIDE SEQUENCE [LARGE SCALE GENOMIC DNA]</scope>
    <source>
        <strain evidence="2 3">30C10-4-7</strain>
    </source>
</reference>
<dbReference type="Pfam" id="PF16227">
    <property type="entry name" value="DUF4886"/>
    <property type="match status" value="1"/>
</dbReference>
<dbReference type="EMBL" id="SGIT01000002">
    <property type="protein sequence ID" value="RZF60358.1"/>
    <property type="molecule type" value="Genomic_DNA"/>
</dbReference>
<dbReference type="GO" id="GO:0016788">
    <property type="term" value="F:hydrolase activity, acting on ester bonds"/>
    <property type="evidence" value="ECO:0007669"/>
    <property type="project" value="UniProtKB-ARBA"/>
</dbReference>
<feature type="domain" description="DUF4886" evidence="1">
    <location>
        <begin position="133"/>
        <end position="375"/>
    </location>
</feature>
<dbReference type="InterPro" id="IPR036514">
    <property type="entry name" value="SGNH_hydro_sf"/>
</dbReference>
<evidence type="ECO:0000313" key="2">
    <source>
        <dbReference type="EMBL" id="RZF60358.1"/>
    </source>
</evidence>
<accession>A0A4V2DC60</accession>
<comment type="caution">
    <text evidence="2">The sequence shown here is derived from an EMBL/GenBank/DDBJ whole genome shotgun (WGS) entry which is preliminary data.</text>
</comment>
<protein>
    <submittedName>
        <fullName evidence="2">DUF4886 domain-containing protein</fullName>
    </submittedName>
</protein>
<dbReference type="Gene3D" id="3.40.50.1110">
    <property type="entry name" value="SGNH hydrolase"/>
    <property type="match status" value="1"/>
</dbReference>
<dbReference type="OrthoDB" id="265974at2"/>
<sequence length="586" mass="64038">MEKILNFRSFVWIILALFTLNQISCKDDTSPPQEQKQAIQLNKTTSALAIGEELVLIPTFTPSVTNPESYKWNVDNAEVVAITINSDHSATVVGKSQGESRVSITSLQGVILASCIINVTGETIENPDDGVVKILTIGNSFSEDAVEYYLYGLAKAAGKNIVIGNLFIGGATLDQHVQNAANNSAAYAYRKIEENGNKEDTPNTTIATALADEDWDYISFQQASPNSGQYNTFVTPLPALYNYVKGKATNPHVKYILHQTWAYAQNSTHAGFANYNKDQEIMHTAIVDAYNRATDLIDTELIVPAGTAIQNGRTSIIGDNFCRDGYHLDLNIGRYTASCTWFEAIFGETVIGNSYKPTALTDYETEIAQHAAHRAVVKPNAVTAMQDYQGGGSGILTNPVFVNFGKDTSSPKWNSVTGHMEDTSIPNLKDDEGNYTGISLTITERFNDINRNGPATTSTDFDMPAGVSSDSYYGNSKKLFNNATILQSVVKLGGLDKTKKYNFCFFASRIDTKVNENRQTKYIVKGQNEDMVLLNAMNNTSNSVCANNIQPNANGEITITVTAGEQNNNANGFYYITALRLSPSIN</sequence>
<name>A0A4V2DC60_9SPHI</name>
<evidence type="ECO:0000313" key="3">
    <source>
        <dbReference type="Proteomes" id="UP000292855"/>
    </source>
</evidence>
<organism evidence="2 3">
    <name type="scientific">Sphingobacterium corticibacterium</name>
    <dbReference type="NCBI Taxonomy" id="2484746"/>
    <lineage>
        <taxon>Bacteria</taxon>
        <taxon>Pseudomonadati</taxon>
        <taxon>Bacteroidota</taxon>
        <taxon>Sphingobacteriia</taxon>
        <taxon>Sphingobacteriales</taxon>
        <taxon>Sphingobacteriaceae</taxon>
        <taxon>Sphingobacterium</taxon>
    </lineage>
</organism>
<dbReference type="InterPro" id="IPR032616">
    <property type="entry name" value="DUF4886"/>
</dbReference>
<dbReference type="Gene3D" id="2.60.40.1080">
    <property type="match status" value="1"/>
</dbReference>
<keyword evidence="3" id="KW-1185">Reference proteome</keyword>
<dbReference type="RefSeq" id="WP_130142273.1">
    <property type="nucleotide sequence ID" value="NZ_SGIT01000002.1"/>
</dbReference>
<gene>
    <name evidence="2" type="ORF">EWE74_14735</name>
</gene>
<dbReference type="Proteomes" id="UP000292855">
    <property type="component" value="Unassembled WGS sequence"/>
</dbReference>
<dbReference type="AlphaFoldDB" id="A0A4V2DC60"/>